<feature type="transmembrane region" description="Helical" evidence="3">
    <location>
        <begin position="83"/>
        <end position="108"/>
    </location>
</feature>
<feature type="domain" description="Prepilin type IV endopeptidase peptidase" evidence="4">
    <location>
        <begin position="2"/>
        <end position="102"/>
    </location>
</feature>
<keyword evidence="3" id="KW-0812">Transmembrane</keyword>
<dbReference type="InterPro" id="IPR000045">
    <property type="entry name" value="Prepilin_IV_endopep_pep"/>
</dbReference>
<keyword evidence="3" id="KW-0472">Membrane</keyword>
<reference evidence="5 6" key="1">
    <citation type="submission" date="2019-02" db="EMBL/GenBank/DDBJ databases">
        <title>Closed genome of Sporomusa termitida DSM 4440.</title>
        <authorList>
            <person name="Poehlein A."/>
            <person name="Daniel R."/>
        </authorList>
    </citation>
    <scope>NUCLEOTIDE SEQUENCE [LARGE SCALE GENOMIC DNA]</scope>
    <source>
        <strain evidence="5 6">DSM 4440</strain>
    </source>
</reference>
<dbReference type="PANTHER" id="PTHR30487">
    <property type="entry name" value="TYPE 4 PREPILIN-LIKE PROTEINS LEADER PEPTIDE-PROCESSING ENZYME"/>
    <property type="match status" value="1"/>
</dbReference>
<accession>A0A517DSJ0</accession>
<feature type="transmembrane region" description="Helical" evidence="3">
    <location>
        <begin position="46"/>
        <end position="63"/>
    </location>
</feature>
<dbReference type="AlphaFoldDB" id="A0A517DSJ0"/>
<gene>
    <name evidence="5" type="primary">comC</name>
    <name evidence="5" type="ORF">SPTER_16460</name>
</gene>
<name>A0A517DSJ0_9FIRM</name>
<evidence type="ECO:0000313" key="5">
    <source>
        <dbReference type="EMBL" id="QDR80323.1"/>
    </source>
</evidence>
<dbReference type="GO" id="GO:0004190">
    <property type="term" value="F:aspartic-type endopeptidase activity"/>
    <property type="evidence" value="ECO:0007669"/>
    <property type="project" value="InterPro"/>
</dbReference>
<dbReference type="GO" id="GO:0005886">
    <property type="term" value="C:plasma membrane"/>
    <property type="evidence" value="ECO:0007669"/>
    <property type="project" value="TreeGrafter"/>
</dbReference>
<proteinExistence type="inferred from homology"/>
<dbReference type="PRINTS" id="PR00864">
    <property type="entry name" value="PREPILNPTASE"/>
</dbReference>
<dbReference type="PANTHER" id="PTHR30487:SF0">
    <property type="entry name" value="PREPILIN LEADER PEPTIDASE_N-METHYLTRANSFERASE-RELATED"/>
    <property type="match status" value="1"/>
</dbReference>
<dbReference type="InterPro" id="IPR050882">
    <property type="entry name" value="Prepilin_peptidase/N-MTase"/>
</dbReference>
<comment type="similarity">
    <text evidence="1 2">Belongs to the peptidase A24 family.</text>
</comment>
<protein>
    <submittedName>
        <fullName evidence="5">Type 4 prepilin-like proteins leader peptide-processing enzyme</fullName>
    </submittedName>
</protein>
<evidence type="ECO:0000256" key="3">
    <source>
        <dbReference type="SAM" id="Phobius"/>
    </source>
</evidence>
<feature type="transmembrane region" description="Helical" evidence="3">
    <location>
        <begin position="120"/>
        <end position="143"/>
    </location>
</feature>
<sequence>MFVVFLLVISIIDYDYQLILDKILIWFAIAGVIFNTLINNTIVLDILWGSVAGGAILFLIALLTKGGMGGGDIKFMAALGLWLGLKLTLLTLFLSFVIGGIGSLLLLALKIKGRKDFIPFGPFIAVAAFISMLYGHEIITWYLSLL</sequence>
<organism evidence="5 6">
    <name type="scientific">Sporomusa termitida</name>
    <dbReference type="NCBI Taxonomy" id="2377"/>
    <lineage>
        <taxon>Bacteria</taxon>
        <taxon>Bacillati</taxon>
        <taxon>Bacillota</taxon>
        <taxon>Negativicutes</taxon>
        <taxon>Selenomonadales</taxon>
        <taxon>Sporomusaceae</taxon>
        <taxon>Sporomusa</taxon>
    </lineage>
</organism>
<dbReference type="Pfam" id="PF01478">
    <property type="entry name" value="Peptidase_A24"/>
    <property type="match status" value="1"/>
</dbReference>
<keyword evidence="6" id="KW-1185">Reference proteome</keyword>
<dbReference type="KEGG" id="sted:SPTER_16460"/>
<evidence type="ECO:0000256" key="2">
    <source>
        <dbReference type="RuleBase" id="RU003793"/>
    </source>
</evidence>
<dbReference type="GO" id="GO:0006465">
    <property type="term" value="P:signal peptide processing"/>
    <property type="evidence" value="ECO:0007669"/>
    <property type="project" value="TreeGrafter"/>
</dbReference>
<dbReference type="Proteomes" id="UP000320776">
    <property type="component" value="Chromosome"/>
</dbReference>
<evidence type="ECO:0000313" key="6">
    <source>
        <dbReference type="Proteomes" id="UP000320776"/>
    </source>
</evidence>
<dbReference type="InterPro" id="IPR014032">
    <property type="entry name" value="Peptidase_A24A_bac"/>
</dbReference>
<dbReference type="Gene3D" id="1.20.120.1220">
    <property type="match status" value="1"/>
</dbReference>
<evidence type="ECO:0000259" key="4">
    <source>
        <dbReference type="Pfam" id="PF01478"/>
    </source>
</evidence>
<keyword evidence="3" id="KW-1133">Transmembrane helix</keyword>
<feature type="transmembrane region" description="Helical" evidence="3">
    <location>
        <begin position="23"/>
        <end position="39"/>
    </location>
</feature>
<dbReference type="EMBL" id="CP036259">
    <property type="protein sequence ID" value="QDR80323.1"/>
    <property type="molecule type" value="Genomic_DNA"/>
</dbReference>
<evidence type="ECO:0000256" key="1">
    <source>
        <dbReference type="ARBA" id="ARBA00005801"/>
    </source>
</evidence>